<organism evidence="8 9">
    <name type="scientific">Phaedon cochleariae</name>
    <name type="common">Mustard beetle</name>
    <dbReference type="NCBI Taxonomy" id="80249"/>
    <lineage>
        <taxon>Eukaryota</taxon>
        <taxon>Metazoa</taxon>
        <taxon>Ecdysozoa</taxon>
        <taxon>Arthropoda</taxon>
        <taxon>Hexapoda</taxon>
        <taxon>Insecta</taxon>
        <taxon>Pterygota</taxon>
        <taxon>Neoptera</taxon>
        <taxon>Endopterygota</taxon>
        <taxon>Coleoptera</taxon>
        <taxon>Polyphaga</taxon>
        <taxon>Cucujiformia</taxon>
        <taxon>Chrysomeloidea</taxon>
        <taxon>Chrysomelidae</taxon>
        <taxon>Chrysomelinae</taxon>
        <taxon>Chrysomelini</taxon>
        <taxon>Phaedon</taxon>
    </lineage>
</organism>
<gene>
    <name evidence="8" type="ORF">PHAECO_LOCUS2579</name>
</gene>
<sequence>MVSILRNTILNFTNRITFNHLSSSFHLLASPNFTNLPQNTLLAPVVPTIIPSCGFKVMGRVRRRCKDCYFVRREERMFVLCKTHRRHKQMSMVKDPKNTWILTHATQSKVRPW</sequence>
<dbReference type="Pfam" id="PF00444">
    <property type="entry name" value="Ribosomal_L36"/>
    <property type="match status" value="1"/>
</dbReference>
<dbReference type="InterPro" id="IPR000473">
    <property type="entry name" value="Ribosomal_bL36"/>
</dbReference>
<keyword evidence="5" id="KW-0496">Mitochondrion</keyword>
<protein>
    <recommendedName>
        <fullName evidence="7">Ribosomal protein</fullName>
    </recommendedName>
</protein>
<keyword evidence="9" id="KW-1185">Reference proteome</keyword>
<reference evidence="8" key="2">
    <citation type="submission" date="2022-10" db="EMBL/GenBank/DDBJ databases">
        <authorList>
            <consortium name="ENA_rothamsted_submissions"/>
            <consortium name="culmorum"/>
            <person name="King R."/>
        </authorList>
    </citation>
    <scope>NUCLEOTIDE SEQUENCE</scope>
</reference>
<evidence type="ECO:0000256" key="6">
    <source>
        <dbReference type="ARBA" id="ARBA00023274"/>
    </source>
</evidence>
<dbReference type="EMBL" id="OU896717">
    <property type="protein sequence ID" value="CAG9815017.1"/>
    <property type="molecule type" value="Genomic_DNA"/>
</dbReference>
<name>A0A9N9SCL2_PHACE</name>
<reference evidence="8" key="1">
    <citation type="submission" date="2022-01" db="EMBL/GenBank/DDBJ databases">
        <authorList>
            <person name="King R."/>
        </authorList>
    </citation>
    <scope>NUCLEOTIDE SEQUENCE</scope>
</reference>
<dbReference type="PANTHER" id="PTHR46909">
    <property type="entry name" value="39S RIBOSOMAL PROTEIN L36, MITOCHONDRIAL"/>
    <property type="match status" value="1"/>
</dbReference>
<evidence type="ECO:0000313" key="8">
    <source>
        <dbReference type="EMBL" id="CAG9815017.1"/>
    </source>
</evidence>
<dbReference type="NCBIfam" id="TIGR01022">
    <property type="entry name" value="rpmJ_bact"/>
    <property type="match status" value="1"/>
</dbReference>
<dbReference type="OrthoDB" id="10265903at2759"/>
<dbReference type="Proteomes" id="UP001153737">
    <property type="component" value="Chromosome 11"/>
</dbReference>
<evidence type="ECO:0000313" key="9">
    <source>
        <dbReference type="Proteomes" id="UP001153737"/>
    </source>
</evidence>
<evidence type="ECO:0000256" key="2">
    <source>
        <dbReference type="ARBA" id="ARBA00007645"/>
    </source>
</evidence>
<dbReference type="PANTHER" id="PTHR46909:SF1">
    <property type="entry name" value="LARGE RIBOSOMAL SUBUNIT PROTEIN BL36M"/>
    <property type="match status" value="1"/>
</dbReference>
<accession>A0A9N9SCL2</accession>
<dbReference type="GO" id="GO:0006412">
    <property type="term" value="P:translation"/>
    <property type="evidence" value="ECO:0007669"/>
    <property type="project" value="InterPro"/>
</dbReference>
<keyword evidence="6 7" id="KW-0687">Ribonucleoprotein</keyword>
<comment type="similarity">
    <text evidence="2 7">Belongs to the bacterial ribosomal protein bL36 family.</text>
</comment>
<dbReference type="SUPFAM" id="SSF57840">
    <property type="entry name" value="Ribosomal protein L36"/>
    <property type="match status" value="1"/>
</dbReference>
<dbReference type="InterPro" id="IPR052143">
    <property type="entry name" value="Mitoribosomal_bL36m"/>
</dbReference>
<dbReference type="AlphaFoldDB" id="A0A9N9SCL2"/>
<comment type="subcellular location">
    <subcellularLocation>
        <location evidence="1">Mitochondrion</location>
    </subcellularLocation>
</comment>
<dbReference type="GO" id="GO:0003735">
    <property type="term" value="F:structural constituent of ribosome"/>
    <property type="evidence" value="ECO:0007669"/>
    <property type="project" value="InterPro"/>
</dbReference>
<keyword evidence="4 7" id="KW-0689">Ribosomal protein</keyword>
<dbReference type="GO" id="GO:0005762">
    <property type="term" value="C:mitochondrial large ribosomal subunit"/>
    <property type="evidence" value="ECO:0007669"/>
    <property type="project" value="TreeGrafter"/>
</dbReference>
<evidence type="ECO:0000256" key="1">
    <source>
        <dbReference type="ARBA" id="ARBA00004173"/>
    </source>
</evidence>
<evidence type="ECO:0000256" key="5">
    <source>
        <dbReference type="ARBA" id="ARBA00023128"/>
    </source>
</evidence>
<proteinExistence type="inferred from homology"/>
<evidence type="ECO:0000256" key="4">
    <source>
        <dbReference type="ARBA" id="ARBA00022980"/>
    </source>
</evidence>
<keyword evidence="3" id="KW-0809">Transit peptide</keyword>
<evidence type="ECO:0000256" key="7">
    <source>
        <dbReference type="RuleBase" id="RU000570"/>
    </source>
</evidence>
<evidence type="ECO:0000256" key="3">
    <source>
        <dbReference type="ARBA" id="ARBA00022946"/>
    </source>
</evidence>
<dbReference type="InterPro" id="IPR035977">
    <property type="entry name" value="Ribosomal_bL36_sp"/>
</dbReference>